<evidence type="ECO:0000313" key="2">
    <source>
        <dbReference type="EMBL" id="CAK9016314.1"/>
    </source>
</evidence>
<evidence type="ECO:0000256" key="1">
    <source>
        <dbReference type="SAM" id="MobiDB-lite"/>
    </source>
</evidence>
<proteinExistence type="predicted"/>
<organism evidence="3 4">
    <name type="scientific">Durusdinium trenchii</name>
    <dbReference type="NCBI Taxonomy" id="1381693"/>
    <lineage>
        <taxon>Eukaryota</taxon>
        <taxon>Sar</taxon>
        <taxon>Alveolata</taxon>
        <taxon>Dinophyceae</taxon>
        <taxon>Suessiales</taxon>
        <taxon>Symbiodiniaceae</taxon>
        <taxon>Durusdinium</taxon>
    </lineage>
</organism>
<gene>
    <name evidence="2" type="ORF">CCMP2556_LOCUS12453</name>
    <name evidence="3" type="ORF">CCMP2556_LOCUS12480</name>
</gene>
<feature type="region of interest" description="Disordered" evidence="1">
    <location>
        <begin position="168"/>
        <end position="188"/>
    </location>
</feature>
<comment type="caution">
    <text evidence="3">The sequence shown here is derived from an EMBL/GenBank/DDBJ whole genome shotgun (WGS) entry which is preliminary data.</text>
</comment>
<accession>A0ABP0JPX3</accession>
<dbReference type="EMBL" id="CAXAMN010006080">
    <property type="protein sequence ID" value="CAK9016384.1"/>
    <property type="molecule type" value="Genomic_DNA"/>
</dbReference>
<name>A0ABP0JPX3_9DINO</name>
<dbReference type="Proteomes" id="UP001642484">
    <property type="component" value="Unassembled WGS sequence"/>
</dbReference>
<keyword evidence="4" id="KW-1185">Reference proteome</keyword>
<evidence type="ECO:0000313" key="4">
    <source>
        <dbReference type="Proteomes" id="UP001642484"/>
    </source>
</evidence>
<evidence type="ECO:0000313" key="3">
    <source>
        <dbReference type="EMBL" id="CAK9016384.1"/>
    </source>
</evidence>
<sequence length="188" mass="21332">MMQHQEEAQEVPAYVRLKFFGEGRACAKAPPIRGTFKDVQIRTKTMEELSEAVVQWLGCPGAWCLATVANWPLTLDALRSPTSAQCPLVVHVWNSQEKLAKDLTTLGEKVAEVEPRWHETVEASVPSKGWFDALQRRKEKAYNLSWRKIESRTKPGVFYWENFHTGQRSVDDPRRPVSPSPVRGGMGK</sequence>
<dbReference type="EMBL" id="CAXAMN010006058">
    <property type="protein sequence ID" value="CAK9016314.1"/>
    <property type="molecule type" value="Genomic_DNA"/>
</dbReference>
<protein>
    <submittedName>
        <fullName evidence="3">Uncharacterized protein</fullName>
    </submittedName>
</protein>
<reference evidence="3 4" key="1">
    <citation type="submission" date="2024-02" db="EMBL/GenBank/DDBJ databases">
        <authorList>
            <person name="Chen Y."/>
            <person name="Shah S."/>
            <person name="Dougan E. K."/>
            <person name="Thang M."/>
            <person name="Chan C."/>
        </authorList>
    </citation>
    <scope>NUCLEOTIDE SEQUENCE [LARGE SCALE GENOMIC DNA]</scope>
</reference>